<dbReference type="InterPro" id="IPR032675">
    <property type="entry name" value="LRR_dom_sf"/>
</dbReference>
<dbReference type="PANTHER" id="PTHR45631:SF212">
    <property type="entry name" value="PROTEIN KINASE DOMAIN-CONTAINING PROTEIN"/>
    <property type="match status" value="1"/>
</dbReference>
<dbReference type="Pfam" id="PF12819">
    <property type="entry name" value="Malectin_like"/>
    <property type="match status" value="1"/>
</dbReference>
<dbReference type="AlphaFoldDB" id="A0AAW0KIF8"/>
<dbReference type="PROSITE" id="PS51450">
    <property type="entry name" value="LRR"/>
    <property type="match status" value="1"/>
</dbReference>
<organism evidence="9 10">
    <name type="scientific">Quercus suber</name>
    <name type="common">Cork oak</name>
    <dbReference type="NCBI Taxonomy" id="58331"/>
    <lineage>
        <taxon>Eukaryota</taxon>
        <taxon>Viridiplantae</taxon>
        <taxon>Streptophyta</taxon>
        <taxon>Embryophyta</taxon>
        <taxon>Tracheophyta</taxon>
        <taxon>Spermatophyta</taxon>
        <taxon>Magnoliopsida</taxon>
        <taxon>eudicotyledons</taxon>
        <taxon>Gunneridae</taxon>
        <taxon>Pentapetalae</taxon>
        <taxon>rosids</taxon>
        <taxon>fabids</taxon>
        <taxon>Fagales</taxon>
        <taxon>Fagaceae</taxon>
        <taxon>Quercus</taxon>
    </lineage>
</organism>
<evidence type="ECO:0000256" key="3">
    <source>
        <dbReference type="ARBA" id="ARBA00022692"/>
    </source>
</evidence>
<keyword evidence="5" id="KW-0677">Repeat</keyword>
<name>A0AAW0KIF8_QUESU</name>
<dbReference type="InterPro" id="IPR003591">
    <property type="entry name" value="Leu-rich_rpt_typical-subtyp"/>
</dbReference>
<evidence type="ECO:0000256" key="2">
    <source>
        <dbReference type="ARBA" id="ARBA00022614"/>
    </source>
</evidence>
<keyword evidence="7" id="KW-0472">Membrane</keyword>
<keyword evidence="2" id="KW-0433">Leucine-rich repeat</keyword>
<dbReference type="Proteomes" id="UP000237347">
    <property type="component" value="Unassembled WGS sequence"/>
</dbReference>
<dbReference type="InterPro" id="IPR001611">
    <property type="entry name" value="Leu-rich_rpt"/>
</dbReference>
<feature type="domain" description="Malectin-like" evidence="8">
    <location>
        <begin position="67"/>
        <end position="215"/>
    </location>
</feature>
<protein>
    <submittedName>
        <fullName evidence="9">Lrr receptor-like serine/threonine-protein kinase ios1</fullName>
    </submittedName>
</protein>
<evidence type="ECO:0000259" key="8">
    <source>
        <dbReference type="Pfam" id="PF12819"/>
    </source>
</evidence>
<dbReference type="GO" id="GO:0016301">
    <property type="term" value="F:kinase activity"/>
    <property type="evidence" value="ECO:0007669"/>
    <property type="project" value="UniProtKB-KW"/>
</dbReference>
<dbReference type="Gene3D" id="3.80.10.10">
    <property type="entry name" value="Ribonuclease Inhibitor"/>
    <property type="match status" value="1"/>
</dbReference>
<dbReference type="GO" id="GO:0016020">
    <property type="term" value="C:membrane"/>
    <property type="evidence" value="ECO:0007669"/>
    <property type="project" value="UniProtKB-SubCell"/>
</dbReference>
<comment type="caution">
    <text evidence="9">The sequence shown here is derived from an EMBL/GenBank/DDBJ whole genome shotgun (WGS) entry which is preliminary data.</text>
</comment>
<keyword evidence="3" id="KW-0812">Transmembrane</keyword>
<keyword evidence="6" id="KW-1133">Transmembrane helix</keyword>
<evidence type="ECO:0000256" key="4">
    <source>
        <dbReference type="ARBA" id="ARBA00022729"/>
    </source>
</evidence>
<sequence>MDYTLELIFVLKAWRVVVLVIGILGNWKLAEGDNEHAGRKLVDHVPGFISIDCGATKDYADEGTGIFYRYKNDVYDRFWYTSNPLSNSVPINTSSVIDIQNNNDSYQIPSEVLRTAVQPSSGYHSLSFSDMSGYTQESYVCFHFAEIAKLTQGKKREFIINVKEGSYISEPVTLDYLKPLSICLNQTFEWPFSFVIKATTASDLPPILNAFEVYGVIPQYELHKPTNSRDVAAIMDIKQTLRIFREDWLADPCVPIELTWSGLTCNSSDDTPMIISLNLSSSKLTGEIPFSLSNLTALQYLDLSYNELTGSVPKFLAQLPNLKTLNLSGNQLNGLIPEDLIQKSRDGSLVFGAQKINSKRTKTTIDVPTSATISSLFGFFFSFVHGTERQRSGFLPKLAYSKHAMGKRYGSSGKFQYNKAYCVVY</sequence>
<evidence type="ECO:0000256" key="5">
    <source>
        <dbReference type="ARBA" id="ARBA00022737"/>
    </source>
</evidence>
<dbReference type="EMBL" id="PKMF04000289">
    <property type="protein sequence ID" value="KAK7839178.1"/>
    <property type="molecule type" value="Genomic_DNA"/>
</dbReference>
<gene>
    <name evidence="9" type="primary">IOS1_14</name>
    <name evidence="9" type="ORF">CFP56_018691</name>
</gene>
<dbReference type="InterPro" id="IPR024788">
    <property type="entry name" value="Malectin-like_Carb-bd_dom"/>
</dbReference>
<evidence type="ECO:0000256" key="7">
    <source>
        <dbReference type="ARBA" id="ARBA00023136"/>
    </source>
</evidence>
<evidence type="ECO:0000256" key="1">
    <source>
        <dbReference type="ARBA" id="ARBA00004167"/>
    </source>
</evidence>
<dbReference type="Pfam" id="PF13855">
    <property type="entry name" value="LRR_8"/>
    <property type="match status" value="1"/>
</dbReference>
<evidence type="ECO:0000256" key="6">
    <source>
        <dbReference type="ARBA" id="ARBA00022989"/>
    </source>
</evidence>
<keyword evidence="4" id="KW-0732">Signal</keyword>
<proteinExistence type="predicted"/>
<accession>A0AAW0KIF8</accession>
<dbReference type="SMART" id="SM00369">
    <property type="entry name" value="LRR_TYP"/>
    <property type="match status" value="2"/>
</dbReference>
<dbReference type="PRINTS" id="PR00019">
    <property type="entry name" value="LEURICHRPT"/>
</dbReference>
<evidence type="ECO:0000313" key="9">
    <source>
        <dbReference type="EMBL" id="KAK7839178.1"/>
    </source>
</evidence>
<keyword evidence="10" id="KW-1185">Reference proteome</keyword>
<dbReference type="SUPFAM" id="SSF52058">
    <property type="entry name" value="L domain-like"/>
    <property type="match status" value="1"/>
</dbReference>
<evidence type="ECO:0000313" key="10">
    <source>
        <dbReference type="Proteomes" id="UP000237347"/>
    </source>
</evidence>
<reference evidence="9 10" key="1">
    <citation type="journal article" date="2018" name="Sci. Data">
        <title>The draft genome sequence of cork oak.</title>
        <authorList>
            <person name="Ramos A.M."/>
            <person name="Usie A."/>
            <person name="Barbosa P."/>
            <person name="Barros P.M."/>
            <person name="Capote T."/>
            <person name="Chaves I."/>
            <person name="Simoes F."/>
            <person name="Abreu I."/>
            <person name="Carrasquinho I."/>
            <person name="Faro C."/>
            <person name="Guimaraes J.B."/>
            <person name="Mendonca D."/>
            <person name="Nobrega F."/>
            <person name="Rodrigues L."/>
            <person name="Saibo N.J.M."/>
            <person name="Varela M.C."/>
            <person name="Egas C."/>
            <person name="Matos J."/>
            <person name="Miguel C.M."/>
            <person name="Oliveira M.M."/>
            <person name="Ricardo C.P."/>
            <person name="Goncalves S."/>
        </authorList>
    </citation>
    <scope>NUCLEOTIDE SEQUENCE [LARGE SCALE GENOMIC DNA]</scope>
    <source>
        <strain evidence="10">cv. HL8</strain>
    </source>
</reference>
<dbReference type="PANTHER" id="PTHR45631">
    <property type="entry name" value="OS07G0107800 PROTEIN-RELATED"/>
    <property type="match status" value="1"/>
</dbReference>
<dbReference type="FunFam" id="3.80.10.10:FF:000129">
    <property type="entry name" value="Leucine-rich repeat receptor-like kinase"/>
    <property type="match status" value="1"/>
</dbReference>
<comment type="subcellular location">
    <subcellularLocation>
        <location evidence="1">Membrane</location>
        <topology evidence="1">Single-pass membrane protein</topology>
    </subcellularLocation>
</comment>